<reference evidence="3" key="1">
    <citation type="submission" date="2023-07" db="EMBL/GenBank/DDBJ databases">
        <title>Sequencing the genomes of 1000 actinobacteria strains.</title>
        <authorList>
            <person name="Klenk H.-P."/>
        </authorList>
    </citation>
    <scope>NUCLEOTIDE SEQUENCE</scope>
    <source>
        <strain evidence="3">DSM 13988</strain>
    </source>
</reference>
<sequence length="136" mass="14643">MKTVLFVCSKNGGKSQMAAAVMRKGAGEELRVVSGGTNPGSGLNAQSVASLEARGYSVEGEYAKAIAPETLEAADVVVILGNEAQLDVPEGRRVERWLTREPSEEGIEGAERMNLILDDIEQRVEALREDLREGSR</sequence>
<dbReference type="EC" id="2.8.4.2" evidence="3"/>
<dbReference type="PANTHER" id="PTHR43428:SF1">
    <property type="entry name" value="ARSENATE REDUCTASE"/>
    <property type="match status" value="1"/>
</dbReference>
<name>A0AAE4C524_9MICC</name>
<evidence type="ECO:0000256" key="1">
    <source>
        <dbReference type="ARBA" id="ARBA00022849"/>
    </source>
</evidence>
<protein>
    <submittedName>
        <fullName evidence="3">Arsenate-mycothiol transferase</fullName>
        <ecNumber evidence="3">2.8.4.2</ecNumber>
    </submittedName>
</protein>
<dbReference type="SMART" id="SM00226">
    <property type="entry name" value="LMWPc"/>
    <property type="match status" value="1"/>
</dbReference>
<feature type="domain" description="Phosphotyrosine protein phosphatase I" evidence="2">
    <location>
        <begin position="2"/>
        <end position="130"/>
    </location>
</feature>
<accession>A0AAE4C524</accession>
<keyword evidence="3" id="KW-0808">Transferase</keyword>
<dbReference type="SUPFAM" id="SSF52788">
    <property type="entry name" value="Phosphotyrosine protein phosphatases I"/>
    <property type="match status" value="1"/>
</dbReference>
<keyword evidence="1" id="KW-0059">Arsenical resistance</keyword>
<dbReference type="GO" id="GO:0102100">
    <property type="term" value="F:mycothiol-arsenate ligase activity"/>
    <property type="evidence" value="ECO:0007669"/>
    <property type="project" value="UniProtKB-EC"/>
</dbReference>
<evidence type="ECO:0000313" key="4">
    <source>
        <dbReference type="Proteomes" id="UP001247307"/>
    </source>
</evidence>
<evidence type="ECO:0000313" key="3">
    <source>
        <dbReference type="EMBL" id="MDR6891906.1"/>
    </source>
</evidence>
<organism evidence="3 4">
    <name type="scientific">Falsarthrobacter nasiphocae</name>
    <dbReference type="NCBI Taxonomy" id="189863"/>
    <lineage>
        <taxon>Bacteria</taxon>
        <taxon>Bacillati</taxon>
        <taxon>Actinomycetota</taxon>
        <taxon>Actinomycetes</taxon>
        <taxon>Micrococcales</taxon>
        <taxon>Micrococcaceae</taxon>
        <taxon>Falsarthrobacter</taxon>
    </lineage>
</organism>
<dbReference type="Pfam" id="PF01451">
    <property type="entry name" value="LMWPc"/>
    <property type="match status" value="1"/>
</dbReference>
<keyword evidence="4" id="KW-1185">Reference proteome</keyword>
<comment type="caution">
    <text evidence="3">The sequence shown here is derived from an EMBL/GenBank/DDBJ whole genome shotgun (WGS) entry which is preliminary data.</text>
</comment>
<dbReference type="InterPro" id="IPR023485">
    <property type="entry name" value="Ptyr_pPase"/>
</dbReference>
<dbReference type="EMBL" id="JAVDUI010000001">
    <property type="protein sequence ID" value="MDR6891906.1"/>
    <property type="molecule type" value="Genomic_DNA"/>
</dbReference>
<dbReference type="AlphaFoldDB" id="A0AAE4C524"/>
<dbReference type="RefSeq" id="WP_309850214.1">
    <property type="nucleotide sequence ID" value="NZ_BAAAIU010000041.1"/>
</dbReference>
<proteinExistence type="predicted"/>
<dbReference type="InterPro" id="IPR036196">
    <property type="entry name" value="Ptyr_pPase_sf"/>
</dbReference>
<dbReference type="PANTHER" id="PTHR43428">
    <property type="entry name" value="ARSENATE REDUCTASE"/>
    <property type="match status" value="1"/>
</dbReference>
<evidence type="ECO:0000259" key="2">
    <source>
        <dbReference type="SMART" id="SM00226"/>
    </source>
</evidence>
<dbReference type="Proteomes" id="UP001247307">
    <property type="component" value="Unassembled WGS sequence"/>
</dbReference>
<gene>
    <name evidence="3" type="ORF">J2S35_000846</name>
</gene>
<dbReference type="GO" id="GO:0046685">
    <property type="term" value="P:response to arsenic-containing substance"/>
    <property type="evidence" value="ECO:0007669"/>
    <property type="project" value="UniProtKB-KW"/>
</dbReference>
<dbReference type="Gene3D" id="3.40.50.2300">
    <property type="match status" value="1"/>
</dbReference>